<dbReference type="GO" id="GO:0016757">
    <property type="term" value="F:glycosyltransferase activity"/>
    <property type="evidence" value="ECO:0007669"/>
    <property type="project" value="UniProtKB-KW"/>
</dbReference>
<accession>A0A518BUX7</accession>
<dbReference type="EMBL" id="CP036280">
    <property type="protein sequence ID" value="QDU70790.1"/>
    <property type="molecule type" value="Genomic_DNA"/>
</dbReference>
<evidence type="ECO:0000256" key="2">
    <source>
        <dbReference type="ARBA" id="ARBA00022676"/>
    </source>
</evidence>
<dbReference type="SUPFAM" id="SSF53448">
    <property type="entry name" value="Nucleotide-diphospho-sugar transferases"/>
    <property type="match status" value="1"/>
</dbReference>
<keyword evidence="6" id="KW-1185">Reference proteome</keyword>
<dbReference type="AlphaFoldDB" id="A0A518BUX7"/>
<evidence type="ECO:0000313" key="6">
    <source>
        <dbReference type="Proteomes" id="UP000320386"/>
    </source>
</evidence>
<protein>
    <submittedName>
        <fullName evidence="5">Glycosyl transferase family 2</fullName>
    </submittedName>
</protein>
<keyword evidence="2" id="KW-0328">Glycosyltransferase</keyword>
<name>A0A518BUX7_9BACT</name>
<dbReference type="KEGG" id="mcad:Pan265_06270"/>
<comment type="similarity">
    <text evidence="1">Belongs to the glycosyltransferase 2 family.</text>
</comment>
<dbReference type="Proteomes" id="UP000320386">
    <property type="component" value="Chromosome"/>
</dbReference>
<feature type="domain" description="Glycosyltransferase 2-like" evidence="4">
    <location>
        <begin position="4"/>
        <end position="109"/>
    </location>
</feature>
<dbReference type="PANTHER" id="PTHR43179:SF12">
    <property type="entry name" value="GALACTOFURANOSYLTRANSFERASE GLFT2"/>
    <property type="match status" value="1"/>
</dbReference>
<sequence length="399" mass="43808">MKVSYVIVTHNRRSALGRTLKRLRALVRPGEAQDIWVIDNASDDGTGGMLAEAYPDVHLIERADNAGACARTDAVGRAEGDLLVFLDDDSYPMAGVIEMALERFSTRPSLGLLGGAIELPDGSAEASAYPLIPVGCGMIGRHEALREIGGFDRWFSRQAEEFDLAMRMLGAGWGVERDGSMVFRHDKPAGQRRSAEVCRLDLRNNLVVAGRYLPHDLGQAFREDWIQRYALIAEGLDLEICVDAIVAEADERLAADGEQMIRPLSAAAIDRVFEIESQARRVAEWSRRFEPCRVVIADYGKNVFTTYDACRRSGLEVLAVADTNPAFAGHFYRGVPILTDAEALDLKPEGVVVANINPAQVGGRWLGIKAMTDLPLLCFNADDDDHDVVRPWSLKRGAA</sequence>
<dbReference type="OrthoDB" id="153025at2"/>
<dbReference type="InterPro" id="IPR029044">
    <property type="entry name" value="Nucleotide-diphossugar_trans"/>
</dbReference>
<evidence type="ECO:0000256" key="1">
    <source>
        <dbReference type="ARBA" id="ARBA00006739"/>
    </source>
</evidence>
<reference evidence="5 6" key="1">
    <citation type="submission" date="2019-02" db="EMBL/GenBank/DDBJ databases">
        <title>Deep-cultivation of Planctomycetes and their phenomic and genomic characterization uncovers novel biology.</title>
        <authorList>
            <person name="Wiegand S."/>
            <person name="Jogler M."/>
            <person name="Boedeker C."/>
            <person name="Pinto D."/>
            <person name="Vollmers J."/>
            <person name="Rivas-Marin E."/>
            <person name="Kohn T."/>
            <person name="Peeters S.H."/>
            <person name="Heuer A."/>
            <person name="Rast P."/>
            <person name="Oberbeckmann S."/>
            <person name="Bunk B."/>
            <person name="Jeske O."/>
            <person name="Meyerdierks A."/>
            <person name="Storesund J.E."/>
            <person name="Kallscheuer N."/>
            <person name="Luecker S."/>
            <person name="Lage O.M."/>
            <person name="Pohl T."/>
            <person name="Merkel B.J."/>
            <person name="Hornburger P."/>
            <person name="Mueller R.-W."/>
            <person name="Bruemmer F."/>
            <person name="Labrenz M."/>
            <person name="Spormann A.M."/>
            <person name="Op den Camp H."/>
            <person name="Overmann J."/>
            <person name="Amann R."/>
            <person name="Jetten M.S.M."/>
            <person name="Mascher T."/>
            <person name="Medema M.H."/>
            <person name="Devos D.P."/>
            <person name="Kaster A.-K."/>
            <person name="Ovreas L."/>
            <person name="Rohde M."/>
            <person name="Galperin M.Y."/>
            <person name="Jogler C."/>
        </authorList>
    </citation>
    <scope>NUCLEOTIDE SEQUENCE [LARGE SCALE GENOMIC DNA]</scope>
    <source>
        <strain evidence="5 6">Pan265</strain>
    </source>
</reference>
<proteinExistence type="inferred from homology"/>
<keyword evidence="3 5" id="KW-0808">Transferase</keyword>
<dbReference type="Pfam" id="PF00535">
    <property type="entry name" value="Glycos_transf_2"/>
    <property type="match status" value="1"/>
</dbReference>
<evidence type="ECO:0000256" key="3">
    <source>
        <dbReference type="ARBA" id="ARBA00022679"/>
    </source>
</evidence>
<evidence type="ECO:0000259" key="4">
    <source>
        <dbReference type="Pfam" id="PF00535"/>
    </source>
</evidence>
<dbReference type="PANTHER" id="PTHR43179">
    <property type="entry name" value="RHAMNOSYLTRANSFERASE WBBL"/>
    <property type="match status" value="1"/>
</dbReference>
<organism evidence="5 6">
    <name type="scientific">Mucisphaera calidilacus</name>
    <dbReference type="NCBI Taxonomy" id="2527982"/>
    <lineage>
        <taxon>Bacteria</taxon>
        <taxon>Pseudomonadati</taxon>
        <taxon>Planctomycetota</taxon>
        <taxon>Phycisphaerae</taxon>
        <taxon>Phycisphaerales</taxon>
        <taxon>Phycisphaeraceae</taxon>
        <taxon>Mucisphaera</taxon>
    </lineage>
</organism>
<dbReference type="RefSeq" id="WP_145444938.1">
    <property type="nucleotide sequence ID" value="NZ_CP036280.1"/>
</dbReference>
<dbReference type="Gene3D" id="3.90.550.10">
    <property type="entry name" value="Spore Coat Polysaccharide Biosynthesis Protein SpsA, Chain A"/>
    <property type="match status" value="1"/>
</dbReference>
<evidence type="ECO:0000313" key="5">
    <source>
        <dbReference type="EMBL" id="QDU70790.1"/>
    </source>
</evidence>
<gene>
    <name evidence="5" type="ORF">Pan265_06270</name>
</gene>
<dbReference type="InterPro" id="IPR001173">
    <property type="entry name" value="Glyco_trans_2-like"/>
</dbReference>